<feature type="compositionally biased region" description="Pro residues" evidence="7">
    <location>
        <begin position="126"/>
        <end position="135"/>
    </location>
</feature>
<keyword evidence="2" id="KW-0862">Zinc</keyword>
<keyword evidence="3" id="KW-0805">Transcription regulation</keyword>
<evidence type="ECO:0000256" key="1">
    <source>
        <dbReference type="ARBA" id="ARBA00022723"/>
    </source>
</evidence>
<name>A0A6A5QKA0_AMPQU</name>
<sequence length="659" mass="71931">MQSLVLPRPISFLPTLPGHPTELEDGLAKLPSRFSPSRSEHQSYPSPPMSEPHSPSRRFTQISDPSRHSNQVPGLPPQRLEAGLPLPPLSSAPHDPRSSLPTYGNSQPRQLYSAVPQARTQSNPYVPRPAPPPSPYGDVQNLPPNYTHCNQPTGGPQYGYSGPIGQQATMIAPPPLRPTKPARRTKAHVASACVNCKKAHLSCDVQRPCGRCVASEKQDTCKDVQHKKRGRPRLRDDRDFSRNEGGHQPSQVLGAVPASDAPSYPYAGIDAQQTVDPPQYTSRYREEHDPVAGSQQTLLSIGGQPNRAGAIKTGPYQNIAYQPLSVAFLNLDLVIQKSNQAFRELVSFLGDVRGKHLSDLLEAGQGESLQRLRNELLVERDQREPTYMAPITPIGQDPWRSTMDQITYNDADKVSRGFSDRRISFSFRTPNGQFQSLQARVRLAKTSLYFVTLSVRSPPVPVGPRPLGPPLLTQQLGPPTPGHTSQTMSAPTTAPVRDLTPRHPRPPSSTSSAPSSPYFNFSSVRTSLPTFSPSSYGSSSSYGYSPTSGGEPGYFPSVQHAAHPSTIYPPPYAVPPVRNPSITSDPLRELNRPARLEGLHLPPIRTGPAPLGSPLQMGRQSVTERVRRRASSPHAAEGQASATPETGKRRRLNIQEVLE</sequence>
<dbReference type="GO" id="GO:0000981">
    <property type="term" value="F:DNA-binding transcription factor activity, RNA polymerase II-specific"/>
    <property type="evidence" value="ECO:0007669"/>
    <property type="project" value="InterPro"/>
</dbReference>
<feature type="compositionally biased region" description="Polar residues" evidence="7">
    <location>
        <begin position="57"/>
        <end position="72"/>
    </location>
</feature>
<evidence type="ECO:0000313" key="9">
    <source>
        <dbReference type="EMBL" id="KAF1915260.1"/>
    </source>
</evidence>
<dbReference type="CDD" id="cd00067">
    <property type="entry name" value="GAL4"/>
    <property type="match status" value="1"/>
</dbReference>
<keyword evidence="6" id="KW-0539">Nucleus</keyword>
<dbReference type="InterPro" id="IPR050335">
    <property type="entry name" value="ERT1_acuK_gluconeogen_tf"/>
</dbReference>
<feature type="compositionally biased region" description="Low complexity" evidence="7">
    <location>
        <begin position="508"/>
        <end position="517"/>
    </location>
</feature>
<evidence type="ECO:0000256" key="4">
    <source>
        <dbReference type="ARBA" id="ARBA00023125"/>
    </source>
</evidence>
<feature type="compositionally biased region" description="Polar residues" evidence="7">
    <location>
        <begin position="483"/>
        <end position="492"/>
    </location>
</feature>
<feature type="compositionally biased region" description="Polar residues" evidence="7">
    <location>
        <begin position="99"/>
        <end position="110"/>
    </location>
</feature>
<evidence type="ECO:0000256" key="2">
    <source>
        <dbReference type="ARBA" id="ARBA00022833"/>
    </source>
</evidence>
<evidence type="ECO:0000256" key="7">
    <source>
        <dbReference type="SAM" id="MobiDB-lite"/>
    </source>
</evidence>
<gene>
    <name evidence="9" type="ORF">BDU57DRAFT_588168</name>
</gene>
<dbReference type="InterPro" id="IPR036864">
    <property type="entry name" value="Zn2-C6_fun-type_DNA-bd_sf"/>
</dbReference>
<evidence type="ECO:0000259" key="8">
    <source>
        <dbReference type="PROSITE" id="PS50048"/>
    </source>
</evidence>
<dbReference type="AlphaFoldDB" id="A0A6A5QKA0"/>
<evidence type="ECO:0000313" key="10">
    <source>
        <dbReference type="Proteomes" id="UP000800096"/>
    </source>
</evidence>
<dbReference type="OrthoDB" id="5575144at2759"/>
<feature type="region of interest" description="Disordered" evidence="7">
    <location>
        <begin position="459"/>
        <end position="518"/>
    </location>
</feature>
<dbReference type="GO" id="GO:0008270">
    <property type="term" value="F:zinc ion binding"/>
    <property type="evidence" value="ECO:0007669"/>
    <property type="project" value="InterPro"/>
</dbReference>
<dbReference type="PANTHER" id="PTHR47659">
    <property type="entry name" value="ZN(II)2CYS6 TRANSCRIPTION FACTOR (EUROFUNG)-RELATED"/>
    <property type="match status" value="1"/>
</dbReference>
<feature type="region of interest" description="Disordered" evidence="7">
    <location>
        <begin position="1"/>
        <end position="140"/>
    </location>
</feature>
<feature type="region of interest" description="Disordered" evidence="7">
    <location>
        <begin position="216"/>
        <end position="257"/>
    </location>
</feature>
<evidence type="ECO:0000256" key="5">
    <source>
        <dbReference type="ARBA" id="ARBA00023163"/>
    </source>
</evidence>
<feature type="domain" description="Zn(2)-C6 fungal-type" evidence="8">
    <location>
        <begin position="192"/>
        <end position="221"/>
    </location>
</feature>
<dbReference type="Proteomes" id="UP000800096">
    <property type="component" value="Unassembled WGS sequence"/>
</dbReference>
<evidence type="ECO:0000256" key="6">
    <source>
        <dbReference type="ARBA" id="ARBA00023242"/>
    </source>
</evidence>
<protein>
    <recommendedName>
        <fullName evidence="8">Zn(2)-C6 fungal-type domain-containing protein</fullName>
    </recommendedName>
</protein>
<keyword evidence="10" id="KW-1185">Reference proteome</keyword>
<dbReference type="InterPro" id="IPR001138">
    <property type="entry name" value="Zn2Cys6_DnaBD"/>
</dbReference>
<feature type="compositionally biased region" description="Pro residues" evidence="7">
    <location>
        <begin position="459"/>
        <end position="469"/>
    </location>
</feature>
<feature type="region of interest" description="Disordered" evidence="7">
    <location>
        <begin position="595"/>
        <end position="659"/>
    </location>
</feature>
<keyword evidence="5" id="KW-0804">Transcription</keyword>
<dbReference type="PROSITE" id="PS50048">
    <property type="entry name" value="ZN2_CY6_FUNGAL_2"/>
    <property type="match status" value="1"/>
</dbReference>
<accession>A0A6A5QKA0</accession>
<dbReference type="PROSITE" id="PS00463">
    <property type="entry name" value="ZN2_CY6_FUNGAL_1"/>
    <property type="match status" value="1"/>
</dbReference>
<reference evidence="9" key="1">
    <citation type="journal article" date="2020" name="Stud. Mycol.">
        <title>101 Dothideomycetes genomes: a test case for predicting lifestyles and emergence of pathogens.</title>
        <authorList>
            <person name="Haridas S."/>
            <person name="Albert R."/>
            <person name="Binder M."/>
            <person name="Bloem J."/>
            <person name="Labutti K."/>
            <person name="Salamov A."/>
            <person name="Andreopoulos B."/>
            <person name="Baker S."/>
            <person name="Barry K."/>
            <person name="Bills G."/>
            <person name="Bluhm B."/>
            <person name="Cannon C."/>
            <person name="Castanera R."/>
            <person name="Culley D."/>
            <person name="Daum C."/>
            <person name="Ezra D."/>
            <person name="Gonzalez J."/>
            <person name="Henrissat B."/>
            <person name="Kuo A."/>
            <person name="Liang C."/>
            <person name="Lipzen A."/>
            <person name="Lutzoni F."/>
            <person name="Magnuson J."/>
            <person name="Mondo S."/>
            <person name="Nolan M."/>
            <person name="Ohm R."/>
            <person name="Pangilinan J."/>
            <person name="Park H.-J."/>
            <person name="Ramirez L."/>
            <person name="Alfaro M."/>
            <person name="Sun H."/>
            <person name="Tritt A."/>
            <person name="Yoshinaga Y."/>
            <person name="Zwiers L.-H."/>
            <person name="Turgeon B."/>
            <person name="Goodwin S."/>
            <person name="Spatafora J."/>
            <person name="Crous P."/>
            <person name="Grigoriev I."/>
        </authorList>
    </citation>
    <scope>NUCLEOTIDE SEQUENCE</scope>
    <source>
        <strain evidence="9">HMLAC05119</strain>
    </source>
</reference>
<dbReference type="GO" id="GO:0003677">
    <property type="term" value="F:DNA binding"/>
    <property type="evidence" value="ECO:0007669"/>
    <property type="project" value="UniProtKB-KW"/>
</dbReference>
<evidence type="ECO:0000256" key="3">
    <source>
        <dbReference type="ARBA" id="ARBA00023015"/>
    </source>
</evidence>
<keyword evidence="1" id="KW-0479">Metal-binding</keyword>
<dbReference type="SMART" id="SM00066">
    <property type="entry name" value="GAL4"/>
    <property type="match status" value="1"/>
</dbReference>
<keyword evidence="4" id="KW-0238">DNA-binding</keyword>
<proteinExistence type="predicted"/>
<dbReference type="PANTHER" id="PTHR47659:SF4">
    <property type="entry name" value="ZN(II)2CYS6 TRANSCRIPTION FACTOR (EUROFUNG)"/>
    <property type="match status" value="1"/>
</dbReference>
<feature type="compositionally biased region" description="Basic and acidic residues" evidence="7">
    <location>
        <begin position="233"/>
        <end position="245"/>
    </location>
</feature>
<organism evidence="9 10">
    <name type="scientific">Ampelomyces quisqualis</name>
    <name type="common">Powdery mildew agent</name>
    <dbReference type="NCBI Taxonomy" id="50730"/>
    <lineage>
        <taxon>Eukaryota</taxon>
        <taxon>Fungi</taxon>
        <taxon>Dikarya</taxon>
        <taxon>Ascomycota</taxon>
        <taxon>Pezizomycotina</taxon>
        <taxon>Dothideomycetes</taxon>
        <taxon>Pleosporomycetidae</taxon>
        <taxon>Pleosporales</taxon>
        <taxon>Pleosporineae</taxon>
        <taxon>Phaeosphaeriaceae</taxon>
        <taxon>Ampelomyces</taxon>
    </lineage>
</organism>
<dbReference type="SUPFAM" id="SSF57701">
    <property type="entry name" value="Zn2/Cys6 DNA-binding domain"/>
    <property type="match status" value="1"/>
</dbReference>
<dbReference type="EMBL" id="ML979136">
    <property type="protein sequence ID" value="KAF1915260.1"/>
    <property type="molecule type" value="Genomic_DNA"/>
</dbReference>